<dbReference type="InterPro" id="IPR011012">
    <property type="entry name" value="Longin-like_dom_sf"/>
</dbReference>
<dbReference type="InterPro" id="IPR036168">
    <property type="entry name" value="AP2_Mu_C_sf"/>
</dbReference>
<dbReference type="PROSITE" id="PS51072">
    <property type="entry name" value="MHD"/>
    <property type="match status" value="1"/>
</dbReference>
<dbReference type="FunFam" id="3.30.450.60:FF:000003">
    <property type="entry name" value="Coatomer subunit delta"/>
    <property type="match status" value="1"/>
</dbReference>
<dbReference type="InterPro" id="IPR028565">
    <property type="entry name" value="MHD"/>
</dbReference>
<evidence type="ECO:0000256" key="6">
    <source>
        <dbReference type="ARBA" id="ARBA00022892"/>
    </source>
</evidence>
<dbReference type="SUPFAM" id="SSF49447">
    <property type="entry name" value="Second domain of Mu2 adaptin subunit (ap50) of ap2 adaptor"/>
    <property type="match status" value="1"/>
</dbReference>
<keyword evidence="15" id="KW-1185">Reference proteome</keyword>
<dbReference type="GO" id="GO:0015031">
    <property type="term" value="P:protein transport"/>
    <property type="evidence" value="ECO:0007669"/>
    <property type="project" value="UniProtKB-KW"/>
</dbReference>
<keyword evidence="9 11" id="KW-0472">Membrane</keyword>
<keyword evidence="6 11" id="KW-0931">ER-Golgi transport</keyword>
<dbReference type="GO" id="GO:0006890">
    <property type="term" value="P:retrograde vesicle-mediated transport, Golgi to endoplasmic reticulum"/>
    <property type="evidence" value="ECO:0007669"/>
    <property type="project" value="UniProtKB-UniRule"/>
</dbReference>
<dbReference type="Proteomes" id="UP001165085">
    <property type="component" value="Unassembled WGS sequence"/>
</dbReference>
<evidence type="ECO:0000256" key="12">
    <source>
        <dbReference type="SAM" id="MobiDB-lite"/>
    </source>
</evidence>
<dbReference type="SUPFAM" id="SSF64356">
    <property type="entry name" value="SNARE-like"/>
    <property type="match status" value="1"/>
</dbReference>
<evidence type="ECO:0000313" key="15">
    <source>
        <dbReference type="Proteomes" id="UP001165085"/>
    </source>
</evidence>
<comment type="subunit">
    <text evidence="3 11">Oligomeric complex that consists of at least the alpha, beta, beta', gamma, delta, epsilon and zeta subunits.</text>
</comment>
<feature type="domain" description="MHD" evidence="13">
    <location>
        <begin position="315"/>
        <end position="552"/>
    </location>
</feature>
<keyword evidence="5 11" id="KW-0963">Cytoplasm</keyword>
<dbReference type="CDD" id="cd09254">
    <property type="entry name" value="AP_delta-COPI_MHD"/>
    <property type="match status" value="1"/>
</dbReference>
<dbReference type="PANTHER" id="PTHR10121:SF0">
    <property type="entry name" value="COATOMER SUBUNIT DELTA"/>
    <property type="match status" value="1"/>
</dbReference>
<protein>
    <recommendedName>
        <fullName evidence="11">Coatomer subunit delta</fullName>
    </recommendedName>
</protein>
<dbReference type="InterPro" id="IPR027059">
    <property type="entry name" value="Coatomer_dsu"/>
</dbReference>
<dbReference type="Gene3D" id="3.30.450.60">
    <property type="match status" value="1"/>
</dbReference>
<dbReference type="Pfam" id="PF00928">
    <property type="entry name" value="Adap_comp_sub"/>
    <property type="match status" value="1"/>
</dbReference>
<name>A0A9W7B6W4_9STRA</name>
<dbReference type="GO" id="GO:0030126">
    <property type="term" value="C:COPI vesicle coat"/>
    <property type="evidence" value="ECO:0007669"/>
    <property type="project" value="UniProtKB-UniRule"/>
</dbReference>
<comment type="similarity">
    <text evidence="2 11">Belongs to the adaptor complexes medium subunit family. Delta-COP subfamily.</text>
</comment>
<evidence type="ECO:0000256" key="2">
    <source>
        <dbReference type="ARBA" id="ARBA00010516"/>
    </source>
</evidence>
<evidence type="ECO:0000256" key="9">
    <source>
        <dbReference type="ARBA" id="ARBA00023136"/>
    </source>
</evidence>
<dbReference type="AlphaFoldDB" id="A0A9W7B6W4"/>
<comment type="subcellular location">
    <subcellularLocation>
        <location evidence="11">Cytoplasm</location>
    </subcellularLocation>
    <subcellularLocation>
        <location evidence="1 11">Golgi apparatus membrane</location>
        <topology evidence="1 11">Peripheral membrane protein</topology>
        <orientation evidence="1 11">Cytoplasmic side</orientation>
    </subcellularLocation>
    <subcellularLocation>
        <location evidence="11">Cytoplasmic vesicle</location>
        <location evidence="11">COPI-coated vesicle membrane</location>
        <topology evidence="11">Peripheral membrane protein</topology>
        <orientation evidence="11">Cytoplasmic side</orientation>
    </subcellularLocation>
</comment>
<evidence type="ECO:0000256" key="1">
    <source>
        <dbReference type="ARBA" id="ARBA00004255"/>
    </source>
</evidence>
<gene>
    <name evidence="14" type="ORF">TrST_g12818</name>
</gene>
<comment type="caution">
    <text evidence="14">The sequence shown here is derived from an EMBL/GenBank/DDBJ whole genome shotgun (WGS) entry which is preliminary data.</text>
</comment>
<dbReference type="CDD" id="cd14830">
    <property type="entry name" value="Delta_COP_N"/>
    <property type="match status" value="1"/>
</dbReference>
<evidence type="ECO:0000313" key="14">
    <source>
        <dbReference type="EMBL" id="GMH84957.1"/>
    </source>
</evidence>
<accession>A0A9W7B6W4</accession>
<evidence type="ECO:0000256" key="11">
    <source>
        <dbReference type="RuleBase" id="RU366052"/>
    </source>
</evidence>
<feature type="compositionally biased region" description="Polar residues" evidence="12">
    <location>
        <begin position="246"/>
        <end position="259"/>
    </location>
</feature>
<keyword evidence="4 11" id="KW-0813">Transport</keyword>
<feature type="region of interest" description="Disordered" evidence="12">
    <location>
        <begin position="179"/>
        <end position="262"/>
    </location>
</feature>
<evidence type="ECO:0000256" key="7">
    <source>
        <dbReference type="ARBA" id="ARBA00022927"/>
    </source>
</evidence>
<keyword evidence="7 11" id="KW-0653">Protein transport</keyword>
<dbReference type="GO" id="GO:0006888">
    <property type="term" value="P:endoplasmic reticulum to Golgi vesicle-mediated transport"/>
    <property type="evidence" value="ECO:0007669"/>
    <property type="project" value="TreeGrafter"/>
</dbReference>
<dbReference type="OrthoDB" id="10266042at2759"/>
<evidence type="ECO:0000256" key="10">
    <source>
        <dbReference type="ARBA" id="ARBA00023329"/>
    </source>
</evidence>
<keyword evidence="8 11" id="KW-0333">Golgi apparatus</keyword>
<dbReference type="PANTHER" id="PTHR10121">
    <property type="entry name" value="COATOMER SUBUNIT DELTA"/>
    <property type="match status" value="1"/>
</dbReference>
<evidence type="ECO:0000256" key="5">
    <source>
        <dbReference type="ARBA" id="ARBA00022490"/>
    </source>
</evidence>
<comment type="function">
    <text evidence="11">The coatomer is a cytosolic protein complex that binds to dilysine motifs and reversibly associates with Golgi non-clathrin-coated vesicles, which further mediate biosynthetic protein transport from the ER, via the Golgi up to the trans Golgi network.</text>
</comment>
<evidence type="ECO:0000256" key="4">
    <source>
        <dbReference type="ARBA" id="ARBA00022448"/>
    </source>
</evidence>
<dbReference type="GO" id="GO:0051645">
    <property type="term" value="P:Golgi localization"/>
    <property type="evidence" value="ECO:0007669"/>
    <property type="project" value="TreeGrafter"/>
</dbReference>
<sequence>MVVLSCSITTKGGKPLLSRQFCEMSRMRVEGLLAAFPKLMGTGRSKQHQFVDTDTVRYIYQPIESLFILLITNRASNIVEDLETLRLLSKVVPDVAGGVTEEKVCDAVFELIFAFDEVLTAGGYKEGLPLSTIKANLEMESHEEKLHMMIKQSKEDAAKDEAKRQAKAIKERQMQMMKQQLGGGGGPPSASGMQGFGGGGNNMGGGSQDPFSMMGMSDPYSNQSGGGGDFGGSSDPYGGGGASASFNPSSGTATVSSAPRNVKVGMKLGGRKTKGKKDDLMHMMAAEDGLSPMPLAPARPGVASMEVTPPPAAPQHPVTLLVEEKVSVSMSAEGEVQSCEIKGTLSLTANEDAGANVVSTVDKAAIDASSIPFSVNTHPKIDKKQWEQGGQLAIKGGKSIPVGRPIGVLRWSYSDPEACPLTLTCWVEEDGASMNLNLEYEAKPGMSLKEVSIVIPGVHSPPRVSEVDGQYKHDTVSGSLIWYNSVIDDNNSSGALEFNVEGASSDFFPIPITFKSEKLFFPFNLLSVQSGSGDVKYDLQKSLAPDQYICGS</sequence>
<feature type="compositionally biased region" description="Gly residues" evidence="12">
    <location>
        <begin position="224"/>
        <end position="242"/>
    </location>
</feature>
<reference evidence="15" key="1">
    <citation type="journal article" date="2023" name="Commun. Biol.">
        <title>Genome analysis of Parmales, the sister group of diatoms, reveals the evolutionary specialization of diatoms from phago-mixotrophs to photoautotrophs.</title>
        <authorList>
            <person name="Ban H."/>
            <person name="Sato S."/>
            <person name="Yoshikawa S."/>
            <person name="Yamada K."/>
            <person name="Nakamura Y."/>
            <person name="Ichinomiya M."/>
            <person name="Sato N."/>
            <person name="Blanc-Mathieu R."/>
            <person name="Endo H."/>
            <person name="Kuwata A."/>
            <person name="Ogata H."/>
        </authorList>
    </citation>
    <scope>NUCLEOTIDE SEQUENCE [LARGE SCALE GENOMIC DNA]</scope>
    <source>
        <strain evidence="15">NIES 3701</strain>
    </source>
</reference>
<evidence type="ECO:0000256" key="3">
    <source>
        <dbReference type="ARBA" id="ARBA00011775"/>
    </source>
</evidence>
<organism evidence="14 15">
    <name type="scientific">Triparma strigata</name>
    <dbReference type="NCBI Taxonomy" id="1606541"/>
    <lineage>
        <taxon>Eukaryota</taxon>
        <taxon>Sar</taxon>
        <taxon>Stramenopiles</taxon>
        <taxon>Ochrophyta</taxon>
        <taxon>Bolidophyceae</taxon>
        <taxon>Parmales</taxon>
        <taxon>Triparmaceae</taxon>
        <taxon>Triparma</taxon>
    </lineage>
</organism>
<evidence type="ECO:0000259" key="13">
    <source>
        <dbReference type="PROSITE" id="PS51072"/>
    </source>
</evidence>
<feature type="compositionally biased region" description="Gly residues" evidence="12">
    <location>
        <begin position="194"/>
        <end position="207"/>
    </location>
</feature>
<evidence type="ECO:0000256" key="8">
    <source>
        <dbReference type="ARBA" id="ARBA00023034"/>
    </source>
</evidence>
<keyword evidence="10" id="KW-0968">Cytoplasmic vesicle</keyword>
<dbReference type="EMBL" id="BRXY01000298">
    <property type="protein sequence ID" value="GMH84957.1"/>
    <property type="molecule type" value="Genomic_DNA"/>
</dbReference>
<proteinExistence type="inferred from homology"/>
<dbReference type="GO" id="GO:0000139">
    <property type="term" value="C:Golgi membrane"/>
    <property type="evidence" value="ECO:0007669"/>
    <property type="project" value="UniProtKB-SubCell"/>
</dbReference>